<dbReference type="CDD" id="cd07005">
    <property type="entry name" value="cupin_WbuC-like"/>
    <property type="match status" value="1"/>
</dbReference>
<gene>
    <name evidence="2" type="ORF">SKTS_20720</name>
</gene>
<dbReference type="Pfam" id="PF19480">
    <property type="entry name" value="DUF6016"/>
    <property type="match status" value="1"/>
</dbReference>
<dbReference type="NCBIfam" id="TIGR04366">
    <property type="entry name" value="cupin_WbuC"/>
    <property type="match status" value="1"/>
</dbReference>
<dbReference type="Gene3D" id="2.60.120.10">
    <property type="entry name" value="Jelly Rolls"/>
    <property type="match status" value="1"/>
</dbReference>
<dbReference type="InterPro" id="IPR027565">
    <property type="entry name" value="Cupin_WbuC"/>
</dbReference>
<sequence>MSKVEFIDQALLQQVVESAAASPRRRKNYNFHADDGDASHRLLNAMETDSYIPPHCHLDSSKDETILVLRGKIGMVLFDAAGKLTRTEVLQAGGVTLGINIPHGQFHTLVALEAGSVFFESKAGPYAPLSAQEKAPWAPAEDAPDAGRYLAQLKELFATT</sequence>
<dbReference type="InterPro" id="IPR011051">
    <property type="entry name" value="RmlC_Cupin_sf"/>
</dbReference>
<dbReference type="EMBL" id="AP022853">
    <property type="protein sequence ID" value="BCB27186.1"/>
    <property type="molecule type" value="Genomic_DNA"/>
</dbReference>
<dbReference type="SUPFAM" id="SSF51182">
    <property type="entry name" value="RmlC-like cupins"/>
    <property type="match status" value="1"/>
</dbReference>
<protein>
    <recommendedName>
        <fullName evidence="1">Cupin fold metalloprotein WbuC cupin domain-containing protein</fullName>
    </recommendedName>
</protein>
<dbReference type="KEGG" id="slac:SKTS_20720"/>
<evidence type="ECO:0000313" key="2">
    <source>
        <dbReference type="EMBL" id="BCB27186.1"/>
    </source>
</evidence>
<dbReference type="AlphaFoldDB" id="A0A6F8VDU3"/>
<evidence type="ECO:0000259" key="1">
    <source>
        <dbReference type="Pfam" id="PF19480"/>
    </source>
</evidence>
<dbReference type="InterPro" id="IPR014710">
    <property type="entry name" value="RmlC-like_jellyroll"/>
</dbReference>
<keyword evidence="3" id="KW-1185">Reference proteome</keyword>
<dbReference type="InterPro" id="IPR046058">
    <property type="entry name" value="WbuC_cupin"/>
</dbReference>
<name>A0A6F8VDU3_9PROT</name>
<accession>A0A6F8VDU3</accession>
<organism evidence="2 3">
    <name type="scientific">Sulfurimicrobium lacus</name>
    <dbReference type="NCBI Taxonomy" id="2715678"/>
    <lineage>
        <taxon>Bacteria</taxon>
        <taxon>Pseudomonadati</taxon>
        <taxon>Pseudomonadota</taxon>
        <taxon>Betaproteobacteria</taxon>
        <taxon>Nitrosomonadales</taxon>
        <taxon>Sulfuricellaceae</taxon>
        <taxon>Sulfurimicrobium</taxon>
    </lineage>
</organism>
<evidence type="ECO:0000313" key="3">
    <source>
        <dbReference type="Proteomes" id="UP000502260"/>
    </source>
</evidence>
<dbReference type="RefSeq" id="WP_173064353.1">
    <property type="nucleotide sequence ID" value="NZ_AP022853.1"/>
</dbReference>
<proteinExistence type="predicted"/>
<feature type="domain" description="Cupin fold metalloprotein WbuC cupin" evidence="1">
    <location>
        <begin position="7"/>
        <end position="90"/>
    </location>
</feature>
<dbReference type="Proteomes" id="UP000502260">
    <property type="component" value="Chromosome"/>
</dbReference>
<reference evidence="3" key="1">
    <citation type="submission" date="2020-03" db="EMBL/GenBank/DDBJ databases">
        <title>Complete genome sequence of sulfur-oxidizing bacterium skT11.</title>
        <authorList>
            <person name="Kanda M."/>
            <person name="Kojima H."/>
            <person name="Fukui M."/>
        </authorList>
    </citation>
    <scope>NUCLEOTIDE SEQUENCE [LARGE SCALE GENOMIC DNA]</scope>
    <source>
        <strain evidence="3">skT11</strain>
    </source>
</reference>